<gene>
    <name evidence="2" type="ORF">CYFUS_004464</name>
</gene>
<evidence type="ECO:0000313" key="2">
    <source>
        <dbReference type="EMBL" id="ATB39025.1"/>
    </source>
</evidence>
<sequence>MGFLSDILADAFRRPESRHTGNALMRDEGAPGWVEDGSPLSSDVSEPPFATAGDVARVVETLPAADGARLEPVVTDTAPVGAGFPSAPTRVLEGQAERARVPAAASVETPTHAPGGAEHRVAGVHVPRPPPTVVSSGSRAMPEVIAQEAPIGAPIGLAGEREVGTSPAPAPVPSRREALEPLPAPRETRGPVHPRILGDAVAELTVSSGGGEAPREARGAPSSRAAQDVSSRQARGPSMSSWAGAGQDSGDVGSKVSTPDAPRAVAPTSSEGVRTERGATSKRAQVPGPPALPERAPVLPPRSEPPAPRVHIGEVHVTITAPALAPRPAAPAASPSLLSRHYLRST</sequence>
<dbReference type="KEGG" id="cfus:CYFUS_004464"/>
<accession>A0A250J514</accession>
<feature type="region of interest" description="Disordered" evidence="1">
    <location>
        <begin position="205"/>
        <end position="310"/>
    </location>
</feature>
<reference evidence="2 3" key="1">
    <citation type="submission" date="2017-06" db="EMBL/GenBank/DDBJ databases">
        <title>Sequencing and comparative analysis of myxobacterial genomes.</title>
        <authorList>
            <person name="Rupp O."/>
            <person name="Goesmann A."/>
            <person name="Sogaard-Andersen L."/>
        </authorList>
    </citation>
    <scope>NUCLEOTIDE SEQUENCE [LARGE SCALE GENOMIC DNA]</scope>
    <source>
        <strain evidence="2 3">DSM 52655</strain>
    </source>
</reference>
<feature type="region of interest" description="Disordered" evidence="1">
    <location>
        <begin position="323"/>
        <end position="346"/>
    </location>
</feature>
<evidence type="ECO:0000313" key="3">
    <source>
        <dbReference type="Proteomes" id="UP000217257"/>
    </source>
</evidence>
<feature type="region of interest" description="Disordered" evidence="1">
    <location>
        <begin position="158"/>
        <end position="193"/>
    </location>
</feature>
<feature type="compositionally biased region" description="Polar residues" evidence="1">
    <location>
        <begin position="224"/>
        <end position="241"/>
    </location>
</feature>
<feature type="compositionally biased region" description="Pro residues" evidence="1">
    <location>
        <begin position="287"/>
        <end position="308"/>
    </location>
</feature>
<protein>
    <submittedName>
        <fullName evidence="2">Uncharacterized protein</fullName>
    </submittedName>
</protein>
<feature type="compositionally biased region" description="Basic and acidic residues" evidence="1">
    <location>
        <begin position="15"/>
        <end position="29"/>
    </location>
</feature>
<feature type="compositionally biased region" description="Low complexity" evidence="1">
    <location>
        <begin position="323"/>
        <end position="340"/>
    </location>
</feature>
<dbReference type="EMBL" id="CP022098">
    <property type="protein sequence ID" value="ATB39025.1"/>
    <property type="molecule type" value="Genomic_DNA"/>
</dbReference>
<evidence type="ECO:0000256" key="1">
    <source>
        <dbReference type="SAM" id="MobiDB-lite"/>
    </source>
</evidence>
<dbReference type="Proteomes" id="UP000217257">
    <property type="component" value="Chromosome"/>
</dbReference>
<dbReference type="AlphaFoldDB" id="A0A250J514"/>
<dbReference type="RefSeq" id="WP_095987116.1">
    <property type="nucleotide sequence ID" value="NZ_CP022098.1"/>
</dbReference>
<organism evidence="2 3">
    <name type="scientific">Cystobacter fuscus</name>
    <dbReference type="NCBI Taxonomy" id="43"/>
    <lineage>
        <taxon>Bacteria</taxon>
        <taxon>Pseudomonadati</taxon>
        <taxon>Myxococcota</taxon>
        <taxon>Myxococcia</taxon>
        <taxon>Myxococcales</taxon>
        <taxon>Cystobacterineae</taxon>
        <taxon>Archangiaceae</taxon>
        <taxon>Cystobacter</taxon>
    </lineage>
</organism>
<proteinExistence type="predicted"/>
<feature type="region of interest" description="Disordered" evidence="1">
    <location>
        <begin position="15"/>
        <end position="49"/>
    </location>
</feature>
<name>A0A250J514_9BACT</name>